<feature type="region of interest" description="Disordered" evidence="1">
    <location>
        <begin position="1"/>
        <end position="59"/>
    </location>
</feature>
<feature type="compositionally biased region" description="Basic and acidic residues" evidence="1">
    <location>
        <begin position="41"/>
        <end position="59"/>
    </location>
</feature>
<evidence type="ECO:0000313" key="3">
    <source>
        <dbReference type="Proteomes" id="UP000712600"/>
    </source>
</evidence>
<organism evidence="2 3">
    <name type="scientific">Brassica cretica</name>
    <name type="common">Mustard</name>
    <dbReference type="NCBI Taxonomy" id="69181"/>
    <lineage>
        <taxon>Eukaryota</taxon>
        <taxon>Viridiplantae</taxon>
        <taxon>Streptophyta</taxon>
        <taxon>Embryophyta</taxon>
        <taxon>Tracheophyta</taxon>
        <taxon>Spermatophyta</taxon>
        <taxon>Magnoliopsida</taxon>
        <taxon>eudicotyledons</taxon>
        <taxon>Gunneridae</taxon>
        <taxon>Pentapetalae</taxon>
        <taxon>rosids</taxon>
        <taxon>malvids</taxon>
        <taxon>Brassicales</taxon>
        <taxon>Brassicaceae</taxon>
        <taxon>Brassiceae</taxon>
        <taxon>Brassica</taxon>
    </lineage>
</organism>
<proteinExistence type="predicted"/>
<gene>
    <name evidence="2" type="ORF">F2Q69_00021140</name>
</gene>
<protein>
    <submittedName>
        <fullName evidence="2">Uncharacterized protein</fullName>
    </submittedName>
</protein>
<feature type="compositionally biased region" description="Basic and acidic residues" evidence="1">
    <location>
        <begin position="10"/>
        <end position="23"/>
    </location>
</feature>
<evidence type="ECO:0000256" key="1">
    <source>
        <dbReference type="SAM" id="MobiDB-lite"/>
    </source>
</evidence>
<reference evidence="2" key="1">
    <citation type="submission" date="2019-12" db="EMBL/GenBank/DDBJ databases">
        <title>Genome sequencing and annotation of Brassica cretica.</title>
        <authorList>
            <person name="Studholme D.J."/>
            <person name="Sarris P."/>
        </authorList>
    </citation>
    <scope>NUCLEOTIDE SEQUENCE</scope>
    <source>
        <strain evidence="2">PFS-109/04</strain>
        <tissue evidence="2">Leaf</tissue>
    </source>
</reference>
<accession>A0A8S9Q0Y5</accession>
<comment type="caution">
    <text evidence="2">The sequence shown here is derived from an EMBL/GenBank/DDBJ whole genome shotgun (WGS) entry which is preliminary data.</text>
</comment>
<sequence length="59" mass="7171">MTEQASVRESSVRVRLQREEDRERRRRRRITMEESIDTEDRETATKGAMDKIEAQRDEF</sequence>
<evidence type="ECO:0000313" key="2">
    <source>
        <dbReference type="EMBL" id="KAF3536289.1"/>
    </source>
</evidence>
<dbReference type="Proteomes" id="UP000712600">
    <property type="component" value="Unassembled WGS sequence"/>
</dbReference>
<name>A0A8S9Q0Y5_BRACR</name>
<dbReference type="EMBL" id="QGKX02001290">
    <property type="protein sequence ID" value="KAF3536289.1"/>
    <property type="molecule type" value="Genomic_DNA"/>
</dbReference>
<dbReference type="AlphaFoldDB" id="A0A8S9Q0Y5"/>